<proteinExistence type="inferred from homology"/>
<feature type="domain" description="Solute-binding protein family 5" evidence="5">
    <location>
        <begin position="124"/>
        <end position="518"/>
    </location>
</feature>
<reference evidence="6 7" key="1">
    <citation type="journal article" date="2019" name="Int. J. Syst. Evol. Microbiol.">
        <title>The Global Catalogue of Microorganisms (GCM) 10K type strain sequencing project: providing services to taxonomists for standard genome sequencing and annotation.</title>
        <authorList>
            <consortium name="The Broad Institute Genomics Platform"/>
            <consortium name="The Broad Institute Genome Sequencing Center for Infectious Disease"/>
            <person name="Wu L."/>
            <person name="Ma J."/>
        </authorList>
    </citation>
    <scope>NUCLEOTIDE SEQUENCE [LARGE SCALE GENOMIC DNA]</scope>
    <source>
        <strain evidence="6 7">CGMCC 1.12859</strain>
    </source>
</reference>
<keyword evidence="2" id="KW-0813">Transport</keyword>
<dbReference type="EMBL" id="JBHUCZ010000001">
    <property type="protein sequence ID" value="MFD1566455.1"/>
    <property type="molecule type" value="Genomic_DNA"/>
</dbReference>
<dbReference type="Pfam" id="PF00496">
    <property type="entry name" value="SBP_bac_5"/>
    <property type="match status" value="1"/>
</dbReference>
<dbReference type="Gene3D" id="3.10.105.10">
    <property type="entry name" value="Dipeptide-binding Protein, Domain 3"/>
    <property type="match status" value="1"/>
</dbReference>
<feature type="compositionally biased region" description="Polar residues" evidence="4">
    <location>
        <begin position="54"/>
        <end position="67"/>
    </location>
</feature>
<dbReference type="PROSITE" id="PS51318">
    <property type="entry name" value="TAT"/>
    <property type="match status" value="1"/>
</dbReference>
<evidence type="ECO:0000313" key="7">
    <source>
        <dbReference type="Proteomes" id="UP001597139"/>
    </source>
</evidence>
<dbReference type="InterPro" id="IPR000914">
    <property type="entry name" value="SBP_5_dom"/>
</dbReference>
<dbReference type="GO" id="GO:0042597">
    <property type="term" value="C:periplasmic space"/>
    <property type="evidence" value="ECO:0007669"/>
    <property type="project" value="UniProtKB-ARBA"/>
</dbReference>
<evidence type="ECO:0000259" key="5">
    <source>
        <dbReference type="Pfam" id="PF00496"/>
    </source>
</evidence>
<feature type="region of interest" description="Disordered" evidence="4">
    <location>
        <begin position="32"/>
        <end position="72"/>
    </location>
</feature>
<evidence type="ECO:0000256" key="3">
    <source>
        <dbReference type="ARBA" id="ARBA00022729"/>
    </source>
</evidence>
<evidence type="ECO:0000313" key="6">
    <source>
        <dbReference type="EMBL" id="MFD1566455.1"/>
    </source>
</evidence>
<dbReference type="CDD" id="cd00995">
    <property type="entry name" value="PBP2_NikA_DppA_OppA_like"/>
    <property type="match status" value="1"/>
</dbReference>
<dbReference type="PIRSF" id="PIRSF002741">
    <property type="entry name" value="MppA"/>
    <property type="match status" value="1"/>
</dbReference>
<protein>
    <submittedName>
        <fullName evidence="6">ABC transporter substrate-binding protein</fullName>
    </submittedName>
</protein>
<sequence length="637" mass="70778">MSDPFGRRGDDKNSTIDRRRWLQAIGVAGAAGLAGCTGGDGTDTPASDTDTDTPQNAMGTSTPTPSGEQEIPEVGGTYRTVTSSPAETLNPLYNNEAGAGTLIGYALDLGYTFKPGNTLMPQLYDLTTDDGGKTWTGKVRENLEFGAGYGQVTAEDFVYQVQELHQAEWASTADSSAWPAEVTIEQTSEFEFEITLPSANLLYPQTYDPLLYAIPKDLIKPYVENEDDKGLQEDQELLNLEFTGNLGAYTLEEWNRSSGQTYTRNDDYYLQEATDQNALFENAPYFESLENSVVQEQASRLAALETGETDSAAVPPERVEEFDSMDGVNVYLIPQPYNEVCVYNMRENGWNAGPGNLFREKKFRQGLGCAVDKQTLVEGVFRGYANVEYTWQPRWSQWYPSEADMMEFGTGDLYGAEAAQSRIEEAIANTEYDYSYDSNGRLLNPSGEQCTITLYHSAGQNTERSMAEFIAQEFEDNAGIAVEVNAIQGAQFAREYWQQEIPENADELEWSNGAYNAGPRDVATSPNAWDMTVVFGLNTYPLNPLAGEVFFQKDSFYNPYGYYPSWDAKSLFEEANSATSQEELKEIFGEIFVNIAEDQPMGMLAFPSGRSGYSADIDGPAENFFNGWDFGAWHREE</sequence>
<organism evidence="6 7">
    <name type="scientific">Halolamina litorea</name>
    <dbReference type="NCBI Taxonomy" id="1515593"/>
    <lineage>
        <taxon>Archaea</taxon>
        <taxon>Methanobacteriati</taxon>
        <taxon>Methanobacteriota</taxon>
        <taxon>Stenosarchaea group</taxon>
        <taxon>Halobacteria</taxon>
        <taxon>Halobacteriales</taxon>
        <taxon>Haloferacaceae</taxon>
    </lineage>
</organism>
<dbReference type="Gene3D" id="3.40.190.10">
    <property type="entry name" value="Periplasmic binding protein-like II"/>
    <property type="match status" value="1"/>
</dbReference>
<dbReference type="AlphaFoldDB" id="A0ABD6BNN9"/>
<dbReference type="SUPFAM" id="SSF53850">
    <property type="entry name" value="Periplasmic binding protein-like II"/>
    <property type="match status" value="1"/>
</dbReference>
<evidence type="ECO:0000256" key="1">
    <source>
        <dbReference type="ARBA" id="ARBA00005695"/>
    </source>
</evidence>
<dbReference type="Proteomes" id="UP001597139">
    <property type="component" value="Unassembled WGS sequence"/>
</dbReference>
<dbReference type="InterPro" id="IPR039424">
    <property type="entry name" value="SBP_5"/>
</dbReference>
<dbReference type="InterPro" id="IPR030678">
    <property type="entry name" value="Peptide/Ni-bd"/>
</dbReference>
<comment type="similarity">
    <text evidence="1">Belongs to the bacterial solute-binding protein 5 family.</text>
</comment>
<dbReference type="InterPro" id="IPR006311">
    <property type="entry name" value="TAT_signal"/>
</dbReference>
<evidence type="ECO:0000256" key="2">
    <source>
        <dbReference type="ARBA" id="ARBA00022448"/>
    </source>
</evidence>
<dbReference type="PANTHER" id="PTHR30290">
    <property type="entry name" value="PERIPLASMIC BINDING COMPONENT OF ABC TRANSPORTER"/>
    <property type="match status" value="1"/>
</dbReference>
<evidence type="ECO:0000256" key="4">
    <source>
        <dbReference type="SAM" id="MobiDB-lite"/>
    </source>
</evidence>
<dbReference type="PANTHER" id="PTHR30290:SF9">
    <property type="entry name" value="OLIGOPEPTIDE-BINDING PROTEIN APPA"/>
    <property type="match status" value="1"/>
</dbReference>
<comment type="caution">
    <text evidence="6">The sequence shown here is derived from an EMBL/GenBank/DDBJ whole genome shotgun (WGS) entry which is preliminary data.</text>
</comment>
<keyword evidence="3" id="KW-0732">Signal</keyword>
<gene>
    <name evidence="6" type="ORF">ACFSAU_03035</name>
</gene>
<name>A0ABD6BNN9_9EURY</name>
<accession>A0ABD6BNN9</accession>
<keyword evidence="7" id="KW-1185">Reference proteome</keyword>
<dbReference type="RefSeq" id="WP_267645734.1">
    <property type="nucleotide sequence ID" value="NZ_JBHUCZ010000001.1"/>
</dbReference>
<dbReference type="Gene3D" id="3.90.76.10">
    <property type="entry name" value="Dipeptide-binding Protein, Domain 1"/>
    <property type="match status" value="1"/>
</dbReference>